<evidence type="ECO:0000256" key="1">
    <source>
        <dbReference type="ARBA" id="ARBA00004651"/>
    </source>
</evidence>
<comment type="subunit">
    <text evidence="7">The complex comprises the extracytoplasmic solute receptor protein and the two transmembrane proteins.</text>
</comment>
<sequence>MDTNSTLQKPASATGCRVKQRLSPLHYLIDGMNGIGSLLIFVMMLLICADVASRSLLSKPIYGVAEFVSLSIVAIVFLQLASTLRHNRMARADIFLDSFIGLCPRLGRLLRTLFSVGGLAACLIVLDATLPMFQNAWHENDYVGVQGLFTLPTWPVRLVVLVGAAATIIQYGLHVYDDVRACIAPAKSQQEE</sequence>
<evidence type="ECO:0000256" key="6">
    <source>
        <dbReference type="ARBA" id="ARBA00023136"/>
    </source>
</evidence>
<keyword evidence="3" id="KW-1003">Cell membrane</keyword>
<dbReference type="RefSeq" id="WP_379911100.1">
    <property type="nucleotide sequence ID" value="NZ_JBHSWE010000001.1"/>
</dbReference>
<dbReference type="InterPro" id="IPR055348">
    <property type="entry name" value="DctQ"/>
</dbReference>
<feature type="transmembrane region" description="Helical" evidence="7">
    <location>
        <begin position="154"/>
        <end position="173"/>
    </location>
</feature>
<evidence type="ECO:0000256" key="2">
    <source>
        <dbReference type="ARBA" id="ARBA00022448"/>
    </source>
</evidence>
<feature type="transmembrane region" description="Helical" evidence="7">
    <location>
        <begin position="27"/>
        <end position="49"/>
    </location>
</feature>
<keyword evidence="5 7" id="KW-1133">Transmembrane helix</keyword>
<accession>A0ABW2A576</accession>
<keyword evidence="4 7" id="KW-0812">Transmembrane</keyword>
<feature type="transmembrane region" description="Helical" evidence="7">
    <location>
        <begin position="113"/>
        <end position="134"/>
    </location>
</feature>
<feature type="transmembrane region" description="Helical" evidence="7">
    <location>
        <begin position="61"/>
        <end position="81"/>
    </location>
</feature>
<dbReference type="Proteomes" id="UP001596422">
    <property type="component" value="Unassembled WGS sequence"/>
</dbReference>
<gene>
    <name evidence="9" type="ORF">ACFQDL_23320</name>
</gene>
<dbReference type="EMBL" id="JBHSWE010000001">
    <property type="protein sequence ID" value="MFC6672676.1"/>
    <property type="molecule type" value="Genomic_DNA"/>
</dbReference>
<reference evidence="10" key="1">
    <citation type="journal article" date="2019" name="Int. J. Syst. Evol. Microbiol.">
        <title>The Global Catalogue of Microorganisms (GCM) 10K type strain sequencing project: providing services to taxonomists for standard genome sequencing and annotation.</title>
        <authorList>
            <consortium name="The Broad Institute Genomics Platform"/>
            <consortium name="The Broad Institute Genome Sequencing Center for Infectious Disease"/>
            <person name="Wu L."/>
            <person name="Ma J."/>
        </authorList>
    </citation>
    <scope>NUCLEOTIDE SEQUENCE [LARGE SCALE GENOMIC DNA]</scope>
    <source>
        <strain evidence="10">NBRC 111756</strain>
    </source>
</reference>
<name>A0ABW2A576_9GAMM</name>
<evidence type="ECO:0000256" key="4">
    <source>
        <dbReference type="ARBA" id="ARBA00022692"/>
    </source>
</evidence>
<organism evidence="9 10">
    <name type="scientific">Marinobacterium aestuariivivens</name>
    <dbReference type="NCBI Taxonomy" id="1698799"/>
    <lineage>
        <taxon>Bacteria</taxon>
        <taxon>Pseudomonadati</taxon>
        <taxon>Pseudomonadota</taxon>
        <taxon>Gammaproteobacteria</taxon>
        <taxon>Oceanospirillales</taxon>
        <taxon>Oceanospirillaceae</taxon>
        <taxon>Marinobacterium</taxon>
    </lineage>
</organism>
<keyword evidence="6 7" id="KW-0472">Membrane</keyword>
<dbReference type="Pfam" id="PF04290">
    <property type="entry name" value="DctQ"/>
    <property type="match status" value="1"/>
</dbReference>
<keyword evidence="10" id="KW-1185">Reference proteome</keyword>
<comment type="function">
    <text evidence="7">Part of the tripartite ATP-independent periplasmic (TRAP) transport system.</text>
</comment>
<comment type="similarity">
    <text evidence="7">Belongs to the TRAP transporter small permease family.</text>
</comment>
<keyword evidence="7" id="KW-0997">Cell inner membrane</keyword>
<proteinExistence type="inferred from homology"/>
<evidence type="ECO:0000256" key="5">
    <source>
        <dbReference type="ARBA" id="ARBA00022989"/>
    </source>
</evidence>
<feature type="domain" description="Tripartite ATP-independent periplasmic transporters DctQ component" evidence="8">
    <location>
        <begin position="43"/>
        <end position="180"/>
    </location>
</feature>
<evidence type="ECO:0000256" key="7">
    <source>
        <dbReference type="RuleBase" id="RU369079"/>
    </source>
</evidence>
<evidence type="ECO:0000313" key="9">
    <source>
        <dbReference type="EMBL" id="MFC6672676.1"/>
    </source>
</evidence>
<evidence type="ECO:0000313" key="10">
    <source>
        <dbReference type="Proteomes" id="UP001596422"/>
    </source>
</evidence>
<evidence type="ECO:0000259" key="8">
    <source>
        <dbReference type="Pfam" id="PF04290"/>
    </source>
</evidence>
<comment type="subcellular location">
    <subcellularLocation>
        <location evidence="7">Cell inner membrane</location>
        <topology evidence="7">Multi-pass membrane protein</topology>
    </subcellularLocation>
    <subcellularLocation>
        <location evidence="1">Cell membrane</location>
        <topology evidence="1">Multi-pass membrane protein</topology>
    </subcellularLocation>
</comment>
<protein>
    <recommendedName>
        <fullName evidence="7">TRAP transporter small permease protein</fullName>
    </recommendedName>
</protein>
<keyword evidence="2 7" id="KW-0813">Transport</keyword>
<comment type="caution">
    <text evidence="9">The sequence shown here is derived from an EMBL/GenBank/DDBJ whole genome shotgun (WGS) entry which is preliminary data.</text>
</comment>
<evidence type="ECO:0000256" key="3">
    <source>
        <dbReference type="ARBA" id="ARBA00022475"/>
    </source>
</evidence>